<evidence type="ECO:0000256" key="4">
    <source>
        <dbReference type="ARBA" id="ARBA00022777"/>
    </source>
</evidence>
<evidence type="ECO:0000256" key="6">
    <source>
        <dbReference type="SAM" id="MobiDB-lite"/>
    </source>
</evidence>
<dbReference type="HAMAP" id="MF_00921">
    <property type="entry name" value="PDRP"/>
    <property type="match status" value="1"/>
</dbReference>
<dbReference type="Pfam" id="PF03618">
    <property type="entry name" value="Kinase-PPPase"/>
    <property type="match status" value="1"/>
</dbReference>
<dbReference type="PANTHER" id="PTHR31756">
    <property type="entry name" value="PYRUVATE, PHOSPHATE DIKINASE REGULATORY PROTEIN 1, CHLOROPLASTIC"/>
    <property type="match status" value="1"/>
</dbReference>
<feature type="binding site" evidence="5">
    <location>
        <begin position="153"/>
        <end position="160"/>
    </location>
    <ligand>
        <name>ADP</name>
        <dbReference type="ChEBI" id="CHEBI:456216"/>
    </ligand>
</feature>
<dbReference type="NCBIfam" id="NF003742">
    <property type="entry name" value="PRK05339.1"/>
    <property type="match status" value="1"/>
</dbReference>
<comment type="catalytic activity">
    <reaction evidence="5">
        <text>N(tele)-phospho-L-histidyl/O-phospho-L-threonyl-[pyruvate, phosphate dikinase] + phosphate + H(+) = N(tele)-phospho-L-histidyl/L-threonyl-[pyruvate, phosphate dikinase] + diphosphate</text>
        <dbReference type="Rhea" id="RHEA:43696"/>
        <dbReference type="Rhea" id="RHEA-COMP:10650"/>
        <dbReference type="Rhea" id="RHEA-COMP:10651"/>
        <dbReference type="ChEBI" id="CHEBI:15378"/>
        <dbReference type="ChEBI" id="CHEBI:30013"/>
        <dbReference type="ChEBI" id="CHEBI:33019"/>
        <dbReference type="ChEBI" id="CHEBI:43474"/>
        <dbReference type="ChEBI" id="CHEBI:61977"/>
        <dbReference type="ChEBI" id="CHEBI:83586"/>
        <dbReference type="EC" id="2.7.4.27"/>
    </reaction>
</comment>
<gene>
    <name evidence="7" type="ORF">ACFPP9_16540</name>
</gene>
<keyword evidence="2 5" id="KW-0808">Transferase</keyword>
<keyword evidence="4 5" id="KW-0418">Kinase</keyword>
<proteinExistence type="inferred from homology"/>
<keyword evidence="8" id="KW-1185">Reference proteome</keyword>
<evidence type="ECO:0000313" key="8">
    <source>
        <dbReference type="Proteomes" id="UP001596150"/>
    </source>
</evidence>
<evidence type="ECO:0000256" key="2">
    <source>
        <dbReference type="ARBA" id="ARBA00022679"/>
    </source>
</evidence>
<protein>
    <recommendedName>
        <fullName evidence="5">Putative pyruvate, phosphate dikinase regulatory protein</fullName>
        <shortName evidence="5">PPDK regulatory protein</shortName>
        <ecNumber evidence="5">2.7.11.32</ecNumber>
        <ecNumber evidence="5">2.7.4.27</ecNumber>
    </recommendedName>
</protein>
<keyword evidence="3 5" id="KW-0547">Nucleotide-binding</keyword>
<dbReference type="EMBL" id="JBHSML010000007">
    <property type="protein sequence ID" value="MFC5517396.1"/>
    <property type="molecule type" value="Genomic_DNA"/>
</dbReference>
<keyword evidence="7" id="KW-0670">Pyruvate</keyword>
<evidence type="ECO:0000256" key="3">
    <source>
        <dbReference type="ARBA" id="ARBA00022741"/>
    </source>
</evidence>
<feature type="region of interest" description="Disordered" evidence="6">
    <location>
        <begin position="276"/>
        <end position="296"/>
    </location>
</feature>
<dbReference type="RefSeq" id="WP_266346199.1">
    <property type="nucleotide sequence ID" value="NZ_JAPKNH010000014.1"/>
</dbReference>
<dbReference type="EC" id="2.7.4.27" evidence="5"/>
<comment type="function">
    <text evidence="5">Bifunctional serine/threonine kinase and phosphorylase involved in the regulation of the pyruvate, phosphate dikinase (PPDK) by catalyzing its phosphorylation/dephosphorylation.</text>
</comment>
<name>A0ABW0PXS3_9HYPH</name>
<evidence type="ECO:0000313" key="7">
    <source>
        <dbReference type="EMBL" id="MFC5517396.1"/>
    </source>
</evidence>
<comment type="caution">
    <text evidence="7">The sequence shown here is derived from an EMBL/GenBank/DDBJ whole genome shotgun (WGS) entry which is preliminary data.</text>
</comment>
<organism evidence="7 8">
    <name type="scientific">Kaistia terrae</name>
    <dbReference type="NCBI Taxonomy" id="537017"/>
    <lineage>
        <taxon>Bacteria</taxon>
        <taxon>Pseudomonadati</taxon>
        <taxon>Pseudomonadota</taxon>
        <taxon>Alphaproteobacteria</taxon>
        <taxon>Hyphomicrobiales</taxon>
        <taxon>Kaistiaceae</taxon>
        <taxon>Kaistia</taxon>
    </lineage>
</organism>
<reference evidence="8" key="1">
    <citation type="journal article" date="2019" name="Int. J. Syst. Evol. Microbiol.">
        <title>The Global Catalogue of Microorganisms (GCM) 10K type strain sequencing project: providing services to taxonomists for standard genome sequencing and annotation.</title>
        <authorList>
            <consortium name="The Broad Institute Genomics Platform"/>
            <consortium name="The Broad Institute Genome Sequencing Center for Infectious Disease"/>
            <person name="Wu L."/>
            <person name="Ma J."/>
        </authorList>
    </citation>
    <scope>NUCLEOTIDE SEQUENCE [LARGE SCALE GENOMIC DNA]</scope>
    <source>
        <strain evidence="8">KACC 12633</strain>
    </source>
</reference>
<comment type="catalytic activity">
    <reaction evidence="5">
        <text>N(tele)-phospho-L-histidyl/L-threonyl-[pyruvate, phosphate dikinase] + ADP = N(tele)-phospho-L-histidyl/O-phospho-L-threonyl-[pyruvate, phosphate dikinase] + AMP + H(+)</text>
        <dbReference type="Rhea" id="RHEA:43692"/>
        <dbReference type="Rhea" id="RHEA-COMP:10650"/>
        <dbReference type="Rhea" id="RHEA-COMP:10651"/>
        <dbReference type="ChEBI" id="CHEBI:15378"/>
        <dbReference type="ChEBI" id="CHEBI:30013"/>
        <dbReference type="ChEBI" id="CHEBI:61977"/>
        <dbReference type="ChEBI" id="CHEBI:83586"/>
        <dbReference type="ChEBI" id="CHEBI:456215"/>
        <dbReference type="ChEBI" id="CHEBI:456216"/>
        <dbReference type="EC" id="2.7.11.32"/>
    </reaction>
</comment>
<evidence type="ECO:0000256" key="5">
    <source>
        <dbReference type="HAMAP-Rule" id="MF_00921"/>
    </source>
</evidence>
<dbReference type="Proteomes" id="UP001596150">
    <property type="component" value="Unassembled WGS sequence"/>
</dbReference>
<keyword evidence="1 5" id="KW-0723">Serine/threonine-protein kinase</keyword>
<evidence type="ECO:0000256" key="1">
    <source>
        <dbReference type="ARBA" id="ARBA00022527"/>
    </source>
</evidence>
<comment type="similarity">
    <text evidence="5">Belongs to the pyruvate, phosphate/water dikinase regulatory protein family. PDRP subfamily.</text>
</comment>
<dbReference type="EC" id="2.7.11.32" evidence="5"/>
<accession>A0ABW0PXS3</accession>
<dbReference type="InterPro" id="IPR026565">
    <property type="entry name" value="PPDK_reg"/>
</dbReference>
<dbReference type="InterPro" id="IPR005177">
    <property type="entry name" value="Kinase-pyrophosphorylase"/>
</dbReference>
<dbReference type="GO" id="GO:0016740">
    <property type="term" value="F:transferase activity"/>
    <property type="evidence" value="ECO:0007669"/>
    <property type="project" value="UniProtKB-KW"/>
</dbReference>
<sequence>MKNEVRHLHLHLISDATGETLLTVGRAASAQYPGVEIIEHLHSMVRAPKQVERLVAEIEQEPGIVLFTLVDRSMAVMLEQGCRDIGVPCFSVLDPVLQVFQSYLGAPSQGRVGAQHSLDGDYFRRIEALTFTMMHDDGQLPEDLDLAEIVIIGVSRTSKTPTSIYLANRGVRTANIPIVPGIGLPVELEAATKPLIVALIATPDRIVQMRENRILSNTNFGDDDPYVDRAAVANEIASTRKICARNGWPVIDVTRRSIEETAAAILALRNKQAGALKDLSNPDPAKNSPIPDVSDR</sequence>
<dbReference type="PANTHER" id="PTHR31756:SF3">
    <property type="entry name" value="PYRUVATE, PHOSPHATE DIKINASE REGULATORY PROTEIN 1, CHLOROPLASTIC"/>
    <property type="match status" value="1"/>
</dbReference>